<proteinExistence type="predicted"/>
<feature type="region of interest" description="Disordered" evidence="1">
    <location>
        <begin position="129"/>
        <end position="178"/>
    </location>
</feature>
<feature type="compositionally biased region" description="Basic and acidic residues" evidence="1">
    <location>
        <begin position="100"/>
        <end position="109"/>
    </location>
</feature>
<evidence type="ECO:0000256" key="1">
    <source>
        <dbReference type="SAM" id="MobiDB-lite"/>
    </source>
</evidence>
<evidence type="ECO:0000313" key="2">
    <source>
        <dbReference type="EMBL" id="CAI4216674.1"/>
    </source>
</evidence>
<feature type="region of interest" description="Disordered" evidence="1">
    <location>
        <begin position="53"/>
        <end position="109"/>
    </location>
</feature>
<evidence type="ECO:0008006" key="4">
    <source>
        <dbReference type="Google" id="ProtNLM"/>
    </source>
</evidence>
<dbReference type="EMBL" id="CALLCH030000015">
    <property type="protein sequence ID" value="CAI4216674.1"/>
    <property type="molecule type" value="Genomic_DNA"/>
</dbReference>
<feature type="compositionally biased region" description="Polar residues" evidence="1">
    <location>
        <begin position="129"/>
        <end position="140"/>
    </location>
</feature>
<name>A0A9P1H7G5_9PEZI</name>
<accession>A0A9P1H7G5</accession>
<feature type="region of interest" description="Disordered" evidence="1">
    <location>
        <begin position="319"/>
        <end position="345"/>
    </location>
</feature>
<feature type="compositionally biased region" description="Polar residues" evidence="1">
    <location>
        <begin position="72"/>
        <end position="99"/>
    </location>
</feature>
<gene>
    <name evidence="2" type="ORF">PPNO1_LOCUS6323</name>
</gene>
<comment type="caution">
    <text evidence="2">The sequence shown here is derived from an EMBL/GenBank/DDBJ whole genome shotgun (WGS) entry which is preliminary data.</text>
</comment>
<dbReference type="AlphaFoldDB" id="A0A9P1H7G5"/>
<reference evidence="2" key="1">
    <citation type="submission" date="2022-11" db="EMBL/GenBank/DDBJ databases">
        <authorList>
            <person name="Scott C."/>
            <person name="Bruce N."/>
        </authorList>
    </citation>
    <scope>NUCLEOTIDE SEQUENCE</scope>
</reference>
<evidence type="ECO:0000313" key="3">
    <source>
        <dbReference type="Proteomes" id="UP000838763"/>
    </source>
</evidence>
<feature type="compositionally biased region" description="Basic and acidic residues" evidence="1">
    <location>
        <begin position="329"/>
        <end position="338"/>
    </location>
</feature>
<dbReference type="OrthoDB" id="5380370at2759"/>
<dbReference type="Proteomes" id="UP000838763">
    <property type="component" value="Unassembled WGS sequence"/>
</dbReference>
<keyword evidence="3" id="KW-1185">Reference proteome</keyword>
<sequence>MHHPHVQMPVLLTRLPPQYFSTLERLRLTQHPNVTLDSSQTTNDFYDFSSTPLKLRKSRRGRAASDLKSGQPVPQRSTPRSRTLSVDSAIENHSQQTRPTSEEERFDLHRNKTLSVIADTTDGTSTVIAESSSLSTQDTQDGIIRDQDGLEAIDRPDLASSRSRSPTHEHRATDDMAAAHSRMVPDSFYESFRCLDESNDLDLQLRLDNYNSSSAATSPPPRNQGHVRHVDHVPTLVDDKSCNPPTPDMADAHHARSLRTPRPSLADNVVIPSTNAVDLAAAHYQDPEARLKLRVYLASPQKFDEAHHTFLADDKSSVYSDDASMAEPDSPKTPEPLEKPSAARPFRAASDAGLLAKAAVDYNQAAASAREMTLRMTLTRPDLRAGEDQIYGWQHKGIAAGRKSQSVLREEVTPTVVYIREGNSKDSIERQFAVMDQWAEPERGVVKRFWNRVRRQ</sequence>
<organism evidence="2 3">
    <name type="scientific">Parascedosporium putredinis</name>
    <dbReference type="NCBI Taxonomy" id="1442378"/>
    <lineage>
        <taxon>Eukaryota</taxon>
        <taxon>Fungi</taxon>
        <taxon>Dikarya</taxon>
        <taxon>Ascomycota</taxon>
        <taxon>Pezizomycotina</taxon>
        <taxon>Sordariomycetes</taxon>
        <taxon>Hypocreomycetidae</taxon>
        <taxon>Microascales</taxon>
        <taxon>Microascaceae</taxon>
        <taxon>Parascedosporium</taxon>
    </lineage>
</organism>
<feature type="compositionally biased region" description="Basic and acidic residues" evidence="1">
    <location>
        <begin position="143"/>
        <end position="157"/>
    </location>
</feature>
<protein>
    <recommendedName>
        <fullName evidence="4">Mucin</fullName>
    </recommendedName>
</protein>